<proteinExistence type="predicted"/>
<dbReference type="InterPro" id="IPR007278">
    <property type="entry name" value="DUF397"/>
</dbReference>
<dbReference type="OrthoDB" id="4327960at2"/>
<keyword evidence="3" id="KW-1185">Reference proteome</keyword>
<dbReference type="Proteomes" id="UP000253741">
    <property type="component" value="Unassembled WGS sequence"/>
</dbReference>
<name>A0A370AZP1_9ACTN</name>
<protein>
    <submittedName>
        <fullName evidence="2">DUF397 domain-containing protein</fullName>
    </submittedName>
</protein>
<reference evidence="2 3" key="1">
    <citation type="submission" date="2018-07" db="EMBL/GenBank/DDBJ databases">
        <title>Streptomyces species from bats.</title>
        <authorList>
            <person name="Dunlap C."/>
        </authorList>
    </citation>
    <scope>NUCLEOTIDE SEQUENCE [LARGE SCALE GENOMIC DNA]</scope>
    <source>
        <strain evidence="2 3">AC230</strain>
    </source>
</reference>
<sequence length="78" mass="8212">MPLRFRLQEQDAQLVAGGGYSGGSGNSCVEIADLTATRGAVGVRDSKDKRGPALLVTATTWTAFVELARSERTRSGTV</sequence>
<gene>
    <name evidence="2" type="ORF">DVH02_28780</name>
</gene>
<evidence type="ECO:0000313" key="2">
    <source>
        <dbReference type="EMBL" id="RDG34791.1"/>
    </source>
</evidence>
<feature type="domain" description="DUF397" evidence="1">
    <location>
        <begin position="20"/>
        <end position="68"/>
    </location>
</feature>
<organism evidence="2 3">
    <name type="scientific">Streptomyces corynorhini</name>
    <dbReference type="NCBI Taxonomy" id="2282652"/>
    <lineage>
        <taxon>Bacteria</taxon>
        <taxon>Bacillati</taxon>
        <taxon>Actinomycetota</taxon>
        <taxon>Actinomycetes</taxon>
        <taxon>Kitasatosporales</taxon>
        <taxon>Streptomycetaceae</taxon>
        <taxon>Streptomyces</taxon>
    </lineage>
</organism>
<dbReference type="EMBL" id="QQNA01000281">
    <property type="protein sequence ID" value="RDG34791.1"/>
    <property type="molecule type" value="Genomic_DNA"/>
</dbReference>
<accession>A0A370AZP1</accession>
<evidence type="ECO:0000259" key="1">
    <source>
        <dbReference type="Pfam" id="PF04149"/>
    </source>
</evidence>
<evidence type="ECO:0000313" key="3">
    <source>
        <dbReference type="Proteomes" id="UP000253741"/>
    </source>
</evidence>
<comment type="caution">
    <text evidence="2">The sequence shown here is derived from an EMBL/GenBank/DDBJ whole genome shotgun (WGS) entry which is preliminary data.</text>
</comment>
<dbReference type="Pfam" id="PF04149">
    <property type="entry name" value="DUF397"/>
    <property type="match status" value="1"/>
</dbReference>
<dbReference type="AlphaFoldDB" id="A0A370AZP1"/>